<dbReference type="Gene3D" id="3.40.50.720">
    <property type="entry name" value="NAD(P)-binding Rossmann-like Domain"/>
    <property type="match status" value="1"/>
</dbReference>
<evidence type="ECO:0000313" key="2">
    <source>
        <dbReference type="EMBL" id="QHS59566.1"/>
    </source>
</evidence>
<dbReference type="PANTHER" id="PTHR43482:SF1">
    <property type="entry name" value="PROTEIN AST1-RELATED"/>
    <property type="match status" value="1"/>
</dbReference>
<dbReference type="SUPFAM" id="SSF50129">
    <property type="entry name" value="GroES-like"/>
    <property type="match status" value="1"/>
</dbReference>
<dbReference type="EMBL" id="CP048113">
    <property type="protein sequence ID" value="QHS59566.1"/>
    <property type="molecule type" value="Genomic_DNA"/>
</dbReference>
<dbReference type="Gene3D" id="3.90.180.10">
    <property type="entry name" value="Medium-chain alcohol dehydrogenases, catalytic domain"/>
    <property type="match status" value="1"/>
</dbReference>
<dbReference type="InterPro" id="IPR011032">
    <property type="entry name" value="GroES-like_sf"/>
</dbReference>
<proteinExistence type="predicted"/>
<dbReference type="InterPro" id="IPR052585">
    <property type="entry name" value="Lipid_raft_assoc_Zn_ADH"/>
</dbReference>
<dbReference type="PANTHER" id="PTHR43482">
    <property type="entry name" value="PROTEIN AST1-RELATED"/>
    <property type="match status" value="1"/>
</dbReference>
<evidence type="ECO:0000259" key="1">
    <source>
        <dbReference type="SMART" id="SM00829"/>
    </source>
</evidence>
<dbReference type="InterPro" id="IPR020843">
    <property type="entry name" value="ER"/>
</dbReference>
<dbReference type="AlphaFoldDB" id="A0A6B9ZBR8"/>
<organism evidence="2 3">
    <name type="scientific">Chitinophaga agri</name>
    <dbReference type="NCBI Taxonomy" id="2703787"/>
    <lineage>
        <taxon>Bacteria</taxon>
        <taxon>Pseudomonadati</taxon>
        <taxon>Bacteroidota</taxon>
        <taxon>Chitinophagia</taxon>
        <taxon>Chitinophagales</taxon>
        <taxon>Chitinophagaceae</taxon>
        <taxon>Chitinophaga</taxon>
    </lineage>
</organism>
<dbReference type="CDD" id="cd05289">
    <property type="entry name" value="MDR_like_2"/>
    <property type="match status" value="1"/>
</dbReference>
<dbReference type="Proteomes" id="UP000476411">
    <property type="component" value="Chromosome"/>
</dbReference>
<dbReference type="Pfam" id="PF08240">
    <property type="entry name" value="ADH_N"/>
    <property type="match status" value="1"/>
</dbReference>
<dbReference type="KEGG" id="chih:GWR21_08180"/>
<feature type="domain" description="Enoyl reductase (ER)" evidence="1">
    <location>
        <begin position="10"/>
        <end position="329"/>
    </location>
</feature>
<accession>A0A6B9ZBR8</accession>
<dbReference type="InterPro" id="IPR036291">
    <property type="entry name" value="NAD(P)-bd_dom_sf"/>
</dbReference>
<evidence type="ECO:0000313" key="3">
    <source>
        <dbReference type="Proteomes" id="UP000476411"/>
    </source>
</evidence>
<sequence>MKAIILKQLGSSDNFTLADVDSPQINDNDVLIKIAATAFNPIDYQMRSGANESKRIHSPILGRECSGTIIAKGKSVRHFEPGDAVFCASGSMGSNGTYAEYISVPQQIVAGKPANISFEQAAALPVSALTALQCCNRLKISTEESVFISGGAGGVGLVLIKLLLSQGIDKIVTTAGNTASRQQLINAGLSDKQIADYTSPNVISAIIQGNNNQLFDYTVDLVGNRMSELCSNIIRLNGTYADVTSFSTEHARENLFNIGAVIVNISNYAYSLKGNFSYYGELLDRVRNLVEKEIITPSPINVLGDFSVVTVRKAHAMLEQNETKGQKLIMRISEDN</sequence>
<dbReference type="SUPFAM" id="SSF51735">
    <property type="entry name" value="NAD(P)-binding Rossmann-fold domains"/>
    <property type="match status" value="1"/>
</dbReference>
<dbReference type="GO" id="GO:0016491">
    <property type="term" value="F:oxidoreductase activity"/>
    <property type="evidence" value="ECO:0007669"/>
    <property type="project" value="InterPro"/>
</dbReference>
<name>A0A6B9ZBR8_9BACT</name>
<reference evidence="2 3" key="1">
    <citation type="submission" date="2020-01" db="EMBL/GenBank/DDBJ databases">
        <title>Complete genome sequence of Chitinophaga sp. H33E-04 isolated from quinoa roots.</title>
        <authorList>
            <person name="Weon H.-Y."/>
            <person name="Lee S.A."/>
        </authorList>
    </citation>
    <scope>NUCLEOTIDE SEQUENCE [LARGE SCALE GENOMIC DNA]</scope>
    <source>
        <strain evidence="2 3">H33E-04</strain>
    </source>
</reference>
<dbReference type="InterPro" id="IPR013154">
    <property type="entry name" value="ADH-like_N"/>
</dbReference>
<gene>
    <name evidence="2" type="ORF">GWR21_08180</name>
</gene>
<dbReference type="SMART" id="SM00829">
    <property type="entry name" value="PKS_ER"/>
    <property type="match status" value="1"/>
</dbReference>
<protein>
    <submittedName>
        <fullName evidence="2">NADP-dependent oxidoreductase</fullName>
    </submittedName>
</protein>
<keyword evidence="3" id="KW-1185">Reference proteome</keyword>
<dbReference type="RefSeq" id="WP_162331261.1">
    <property type="nucleotide sequence ID" value="NZ_CP048113.1"/>
</dbReference>